<dbReference type="AlphaFoldDB" id="A0A840Y2H1"/>
<accession>A0A840Y2H1</accession>
<organism evidence="2 3">
    <name type="scientific">Neoroseomonas alkaliterrae</name>
    <dbReference type="NCBI Taxonomy" id="1452450"/>
    <lineage>
        <taxon>Bacteria</taxon>
        <taxon>Pseudomonadati</taxon>
        <taxon>Pseudomonadota</taxon>
        <taxon>Alphaproteobacteria</taxon>
        <taxon>Acetobacterales</taxon>
        <taxon>Acetobacteraceae</taxon>
        <taxon>Neoroseomonas</taxon>
    </lineage>
</organism>
<evidence type="ECO:0000256" key="1">
    <source>
        <dbReference type="SAM" id="MobiDB-lite"/>
    </source>
</evidence>
<comment type="caution">
    <text evidence="2">The sequence shown here is derived from an EMBL/GenBank/DDBJ whole genome shotgun (WGS) entry which is preliminary data.</text>
</comment>
<dbReference type="Proteomes" id="UP000562254">
    <property type="component" value="Unassembled WGS sequence"/>
</dbReference>
<name>A0A840Y2H1_9PROT</name>
<gene>
    <name evidence="2" type="ORF">FHS88_000184</name>
</gene>
<keyword evidence="3" id="KW-1185">Reference proteome</keyword>
<reference evidence="2 3" key="1">
    <citation type="submission" date="2020-08" db="EMBL/GenBank/DDBJ databases">
        <title>Genomic Encyclopedia of Type Strains, Phase IV (KMG-IV): sequencing the most valuable type-strain genomes for metagenomic binning, comparative biology and taxonomic classification.</title>
        <authorList>
            <person name="Goeker M."/>
        </authorList>
    </citation>
    <scope>NUCLEOTIDE SEQUENCE [LARGE SCALE GENOMIC DNA]</scope>
    <source>
        <strain evidence="2 3">DSM 25895</strain>
    </source>
</reference>
<feature type="region of interest" description="Disordered" evidence="1">
    <location>
        <begin position="45"/>
        <end position="71"/>
    </location>
</feature>
<evidence type="ECO:0000313" key="3">
    <source>
        <dbReference type="Proteomes" id="UP000562254"/>
    </source>
</evidence>
<protein>
    <submittedName>
        <fullName evidence="2">Uncharacterized protein</fullName>
    </submittedName>
</protein>
<proteinExistence type="predicted"/>
<sequence>MHAPHVAEFEITPGFLLAPRDAGPQTSGAWLLTGTRCRVALPAHAAPAASTDASAVRPTPGAASMPGNRPA</sequence>
<evidence type="ECO:0000313" key="2">
    <source>
        <dbReference type="EMBL" id="MBB5688074.1"/>
    </source>
</evidence>
<feature type="compositionally biased region" description="Low complexity" evidence="1">
    <location>
        <begin position="45"/>
        <end position="55"/>
    </location>
</feature>
<dbReference type="EMBL" id="JACIJE010000001">
    <property type="protein sequence ID" value="MBB5688074.1"/>
    <property type="molecule type" value="Genomic_DNA"/>
</dbReference>